<reference evidence="3" key="1">
    <citation type="submission" date="2016-07" db="EMBL/GenBank/DDBJ databases">
        <title>De novo transcriptome assembly of four accessions of the metal hyperaccumulator plant Noccaea caerulescens.</title>
        <authorList>
            <person name="Blande D."/>
            <person name="Halimaa P."/>
            <person name="Tervahauta A.I."/>
            <person name="Aarts M.G."/>
            <person name="Karenlampi S.O."/>
        </authorList>
    </citation>
    <scope>NUCLEOTIDE SEQUENCE</scope>
</reference>
<sequence length="574" mass="63704">MEINGDQPPLIWPQFESTGYTRRRSPMLAPVMIGVLSAAIFLLFVTFVVPPFMSITSQILQPVSVKRGWDSINVVLVVFAIICGVLARRNDDGLSSPSPSSHGEEEEEEATVTNGEMAVDEDSKISSSSVSQRWFDDVYESVNSRSFPTGLPVTGTVPLRRSSSSYPDLRIGALRETADRRFRFYDDFEIDKYRSHDSRSYEQFSNRSKIEIEESEPKDIPVDKFVVRPPSPPQQPPAPPPPPPPPSQPSQVSQKPRRTHRSARNRDIQENAKRSVINSDSTRFKRSFQPPPSPPPPPPPPPPPLITATPPRKQGTLQRRKSNAAKEIKMVFASLYNQGKKKKKLQKPKRKERIESPVVVETMEPPQYQSTFPPPSPPPPPPPPPPLPRSSQSVFYGLFKKGVKSKKIHSVPAPPPLPPPRKIQVDPQTPPRRVNSGRPPRPTKPTTFSEESYINNGQASPLIQITPPPPPPPPFRVPPLKFVVSGDFAKIRSNQSSRSSSPEREVIDIGWGLELTQSDGGVETVVAVGSRGGPGFCPSPDVNTKADNFIARLRDEWRLDKINSGKGKRKQSSV</sequence>
<evidence type="ECO:0000313" key="3">
    <source>
        <dbReference type="EMBL" id="JAU11188.1"/>
    </source>
</evidence>
<dbReference type="AlphaFoldDB" id="A0A1J3D3L4"/>
<feature type="compositionally biased region" description="Pro residues" evidence="1">
    <location>
        <begin position="229"/>
        <end position="248"/>
    </location>
</feature>
<proteinExistence type="predicted"/>
<accession>A0A1J3D3L4</accession>
<evidence type="ECO:0000256" key="2">
    <source>
        <dbReference type="SAM" id="Phobius"/>
    </source>
</evidence>
<feature type="compositionally biased region" description="Pro residues" evidence="1">
    <location>
        <begin position="412"/>
        <end position="421"/>
    </location>
</feature>
<feature type="compositionally biased region" description="Pro residues" evidence="1">
    <location>
        <begin position="372"/>
        <end position="388"/>
    </location>
</feature>
<name>A0A1J3D3L4_NOCCA</name>
<gene>
    <name evidence="3" type="ORF">GA_TR9811_c0_g1_i1_g.31798</name>
</gene>
<feature type="transmembrane region" description="Helical" evidence="2">
    <location>
        <begin position="27"/>
        <end position="49"/>
    </location>
</feature>
<feature type="compositionally biased region" description="Polar residues" evidence="1">
    <location>
        <begin position="444"/>
        <end position="463"/>
    </location>
</feature>
<feature type="compositionally biased region" description="Basic and acidic residues" evidence="1">
    <location>
        <begin position="264"/>
        <end position="273"/>
    </location>
</feature>
<feature type="compositionally biased region" description="Pro residues" evidence="1">
    <location>
        <begin position="466"/>
        <end position="477"/>
    </location>
</feature>
<keyword evidence="2" id="KW-1133">Transmembrane helix</keyword>
<feature type="region of interest" description="Disordered" evidence="1">
    <location>
        <begin position="210"/>
        <end position="479"/>
    </location>
</feature>
<dbReference type="EMBL" id="GEVI01021132">
    <property type="protein sequence ID" value="JAU11188.1"/>
    <property type="molecule type" value="Transcribed_RNA"/>
</dbReference>
<keyword evidence="2" id="KW-0472">Membrane</keyword>
<feature type="compositionally biased region" description="Basic and acidic residues" evidence="1">
    <location>
        <begin position="210"/>
        <end position="226"/>
    </location>
</feature>
<feature type="compositionally biased region" description="Basic residues" evidence="1">
    <location>
        <begin position="339"/>
        <end position="351"/>
    </location>
</feature>
<protein>
    <submittedName>
        <fullName evidence="3">Uncharacterized protein</fullName>
    </submittedName>
</protein>
<dbReference type="PANTHER" id="PTHR33098">
    <property type="entry name" value="COTTON FIBER (DUF761)"/>
    <property type="match status" value="1"/>
</dbReference>
<feature type="transmembrane region" description="Helical" evidence="2">
    <location>
        <begin position="69"/>
        <end position="87"/>
    </location>
</feature>
<keyword evidence="2" id="KW-0812">Transmembrane</keyword>
<feature type="region of interest" description="Disordered" evidence="1">
    <location>
        <begin position="93"/>
        <end position="125"/>
    </location>
</feature>
<dbReference type="PANTHER" id="PTHR33098:SF71">
    <property type="entry name" value="HYDROXYPROLINE-RICH GLYCOPROTEIN FAMILY PROTEIN"/>
    <property type="match status" value="1"/>
</dbReference>
<organism evidence="3">
    <name type="scientific">Noccaea caerulescens</name>
    <name type="common">Alpine penny-cress</name>
    <name type="synonym">Thlaspi caerulescens</name>
    <dbReference type="NCBI Taxonomy" id="107243"/>
    <lineage>
        <taxon>Eukaryota</taxon>
        <taxon>Viridiplantae</taxon>
        <taxon>Streptophyta</taxon>
        <taxon>Embryophyta</taxon>
        <taxon>Tracheophyta</taxon>
        <taxon>Spermatophyta</taxon>
        <taxon>Magnoliopsida</taxon>
        <taxon>eudicotyledons</taxon>
        <taxon>Gunneridae</taxon>
        <taxon>Pentapetalae</taxon>
        <taxon>rosids</taxon>
        <taxon>malvids</taxon>
        <taxon>Brassicales</taxon>
        <taxon>Brassicaceae</taxon>
        <taxon>Coluteocarpeae</taxon>
        <taxon>Noccaea</taxon>
    </lineage>
</organism>
<feature type="compositionally biased region" description="Pro residues" evidence="1">
    <location>
        <begin position="289"/>
        <end position="305"/>
    </location>
</feature>
<evidence type="ECO:0000256" key="1">
    <source>
        <dbReference type="SAM" id="MobiDB-lite"/>
    </source>
</evidence>